<proteinExistence type="predicted"/>
<sequence length="56" mass="6328">MKRRHLIKSSSEVVITRSILFQFSQTNSKASIALEIIGRHALFFDGYLCKLPDSAC</sequence>
<evidence type="ECO:0000313" key="1">
    <source>
        <dbReference type="EMBL" id="VDC60471.1"/>
    </source>
</evidence>
<gene>
    <name evidence="1" type="ORF">BRAA09T38082Z</name>
</gene>
<reference evidence="1" key="1">
    <citation type="submission" date="2018-11" db="EMBL/GenBank/DDBJ databases">
        <authorList>
            <consortium name="Genoscope - CEA"/>
            <person name="William W."/>
        </authorList>
    </citation>
    <scope>NUCLEOTIDE SEQUENCE</scope>
</reference>
<accession>A0A3P5YHZ5</accession>
<dbReference type="EMBL" id="LR031568">
    <property type="protein sequence ID" value="VDC60471.1"/>
    <property type="molecule type" value="Genomic_DNA"/>
</dbReference>
<dbReference type="AlphaFoldDB" id="A0A3P5YHZ5"/>
<organism evidence="1">
    <name type="scientific">Brassica campestris</name>
    <name type="common">Field mustard</name>
    <dbReference type="NCBI Taxonomy" id="3711"/>
    <lineage>
        <taxon>Eukaryota</taxon>
        <taxon>Viridiplantae</taxon>
        <taxon>Streptophyta</taxon>
        <taxon>Embryophyta</taxon>
        <taxon>Tracheophyta</taxon>
        <taxon>Spermatophyta</taxon>
        <taxon>Magnoliopsida</taxon>
        <taxon>eudicotyledons</taxon>
        <taxon>Gunneridae</taxon>
        <taxon>Pentapetalae</taxon>
        <taxon>rosids</taxon>
        <taxon>malvids</taxon>
        <taxon>Brassicales</taxon>
        <taxon>Brassicaceae</taxon>
        <taxon>Brassiceae</taxon>
        <taxon>Brassica</taxon>
    </lineage>
</organism>
<name>A0A3P5YHZ5_BRACM</name>
<protein>
    <submittedName>
        <fullName evidence="1">Uncharacterized protein</fullName>
    </submittedName>
</protein>